<reference evidence="2" key="1">
    <citation type="submission" date="2017-07" db="EMBL/GenBank/DDBJ databases">
        <authorList>
            <person name="Mikheyev A."/>
            <person name="Grau M."/>
        </authorList>
    </citation>
    <scope>NUCLEOTIDE SEQUENCE</scope>
    <source>
        <tissue evidence="2">Venom_gland</tissue>
    </source>
</reference>
<reference evidence="2" key="2">
    <citation type="submission" date="2017-11" db="EMBL/GenBank/DDBJ databases">
        <title>Coralsnake Venomics: Analyses of Venom Gland Transcriptomes and Proteomes of Six Brazilian Taxa.</title>
        <authorList>
            <person name="Aird S.D."/>
            <person name="Jorge da Silva N."/>
            <person name="Qiu L."/>
            <person name="Villar-Briones A."/>
            <person name="Aparecida-Saddi V."/>
            <person name="Campos-Telles M.P."/>
            <person name="Grau M."/>
            <person name="Mikheyev A.S."/>
        </authorList>
    </citation>
    <scope>NUCLEOTIDE SEQUENCE</scope>
    <source>
        <tissue evidence="2">Venom_gland</tissue>
    </source>
</reference>
<proteinExistence type="predicted"/>
<accession>A0A2D4K1Z6</accession>
<keyword evidence="1" id="KW-0732">Signal</keyword>
<feature type="chain" id="PRO_5013608806" evidence="1">
    <location>
        <begin position="18"/>
        <end position="118"/>
    </location>
</feature>
<evidence type="ECO:0000313" key="2">
    <source>
        <dbReference type="EMBL" id="LAB02730.1"/>
    </source>
</evidence>
<evidence type="ECO:0000256" key="1">
    <source>
        <dbReference type="SAM" id="SignalP"/>
    </source>
</evidence>
<dbReference type="EMBL" id="IACL01019563">
    <property type="protein sequence ID" value="LAB02730.1"/>
    <property type="molecule type" value="Transcribed_RNA"/>
</dbReference>
<feature type="signal peptide" evidence="1">
    <location>
        <begin position="1"/>
        <end position="17"/>
    </location>
</feature>
<protein>
    <submittedName>
        <fullName evidence="2">Uncharacterized protein</fullName>
    </submittedName>
</protein>
<organism evidence="2">
    <name type="scientific">Micrurus paraensis</name>
    <dbReference type="NCBI Taxonomy" id="1970185"/>
    <lineage>
        <taxon>Eukaryota</taxon>
        <taxon>Metazoa</taxon>
        <taxon>Chordata</taxon>
        <taxon>Craniata</taxon>
        <taxon>Vertebrata</taxon>
        <taxon>Euteleostomi</taxon>
        <taxon>Lepidosauria</taxon>
        <taxon>Squamata</taxon>
        <taxon>Bifurcata</taxon>
        <taxon>Unidentata</taxon>
        <taxon>Episquamata</taxon>
        <taxon>Toxicofera</taxon>
        <taxon>Serpentes</taxon>
        <taxon>Colubroidea</taxon>
        <taxon>Elapidae</taxon>
        <taxon>Elapinae</taxon>
        <taxon>Micrurus</taxon>
    </lineage>
</organism>
<sequence>MICFIFIYIFGLDALWALPVHSASQTSWFIWIMKNIGPVKLRSIKTSPTEPSLKTAWKKSIETCTEKLPVHFQRINQTKFLISAIRENEQCTRSVFFNCEDYYLSNDCILFFNRTVFT</sequence>
<dbReference type="AlphaFoldDB" id="A0A2D4K1Z6"/>
<name>A0A2D4K1Z6_9SAUR</name>